<comment type="similarity">
    <text evidence="1 3 5">Belongs to the GrpE family.</text>
</comment>
<dbReference type="EMBL" id="NDYC01000019">
    <property type="protein sequence ID" value="OXZ27576.1"/>
    <property type="molecule type" value="Genomic_DNA"/>
</dbReference>
<evidence type="ECO:0000256" key="5">
    <source>
        <dbReference type="RuleBase" id="RU004478"/>
    </source>
</evidence>
<dbReference type="GO" id="GO:0000774">
    <property type="term" value="F:adenyl-nucleotide exchange factor activity"/>
    <property type="evidence" value="ECO:0007669"/>
    <property type="project" value="InterPro"/>
</dbReference>
<comment type="function">
    <text evidence="3 4">Participates actively in the response to hyperosmotic and heat shock by preventing the aggregation of stress-denatured proteins, in association with DnaK and GrpE. It is the nucleotide exchange factor for DnaK and may function as a thermosensor. Unfolded proteins bind initially to DnaJ; upon interaction with the DnaJ-bound protein, DnaK hydrolyzes its bound ATP, resulting in the formation of a stable complex. GrpE releases ADP from DnaK; ATP binding to DnaK triggers the release of the substrate protein, thus completing the reaction cycle. Several rounds of ATP-dependent interactions between DnaJ, DnaK and GrpE are required for fully efficient folding.</text>
</comment>
<keyword evidence="2 3" id="KW-0143">Chaperone</keyword>
<evidence type="ECO:0000256" key="3">
    <source>
        <dbReference type="HAMAP-Rule" id="MF_01151"/>
    </source>
</evidence>
<dbReference type="GO" id="GO:0006457">
    <property type="term" value="P:protein folding"/>
    <property type="evidence" value="ECO:0007669"/>
    <property type="project" value="InterPro"/>
</dbReference>
<protein>
    <recommendedName>
        <fullName evidence="3 4">Protein GrpE</fullName>
    </recommendedName>
    <alternativeName>
        <fullName evidence="3">HSP-70 cofactor</fullName>
    </alternativeName>
</protein>
<evidence type="ECO:0000313" key="7">
    <source>
        <dbReference type="EMBL" id="OXZ27576.1"/>
    </source>
</evidence>
<proteinExistence type="inferred from homology"/>
<dbReference type="GO" id="GO:0051087">
    <property type="term" value="F:protein-folding chaperone binding"/>
    <property type="evidence" value="ECO:0007669"/>
    <property type="project" value="InterPro"/>
</dbReference>
<accession>A0A233V5A1</accession>
<comment type="subunit">
    <text evidence="3">Homodimer.</text>
</comment>
<reference evidence="8" key="1">
    <citation type="submission" date="2017-04" db="EMBL/GenBank/DDBJ databases">
        <title>Finegoldia magna isolated from orthopedic joint implant-associated infections.</title>
        <authorList>
            <person name="Bjorklund S."/>
            <person name="Bruggemann H."/>
            <person name="Jensen A."/>
            <person name="Hellmark B."/>
            <person name="Soderquist B."/>
        </authorList>
    </citation>
    <scope>NUCLEOTIDE SEQUENCE [LARGE SCALE GENOMIC DNA]</scope>
    <source>
        <strain evidence="8">CCUG 54800</strain>
    </source>
</reference>
<dbReference type="GO" id="GO:0051082">
    <property type="term" value="F:unfolded protein binding"/>
    <property type="evidence" value="ECO:0007669"/>
    <property type="project" value="TreeGrafter"/>
</dbReference>
<dbReference type="HAMAP" id="MF_01151">
    <property type="entry name" value="GrpE"/>
    <property type="match status" value="1"/>
</dbReference>
<dbReference type="InterPro" id="IPR009012">
    <property type="entry name" value="GrpE_head"/>
</dbReference>
<dbReference type="InterPro" id="IPR000740">
    <property type="entry name" value="GrpE"/>
</dbReference>
<dbReference type="SUPFAM" id="SSF58014">
    <property type="entry name" value="Coiled-coil domain of nucleotide exchange factor GrpE"/>
    <property type="match status" value="1"/>
</dbReference>
<evidence type="ECO:0000313" key="8">
    <source>
        <dbReference type="Proteomes" id="UP000215413"/>
    </source>
</evidence>
<name>A0A233V5A1_FINMA</name>
<dbReference type="InterPro" id="IPR013805">
    <property type="entry name" value="GrpE_CC"/>
</dbReference>
<comment type="caution">
    <text evidence="7">The sequence shown here is derived from an EMBL/GenBank/DDBJ whole genome shotgun (WGS) entry which is preliminary data.</text>
</comment>
<dbReference type="PANTHER" id="PTHR21237">
    <property type="entry name" value="GRPE PROTEIN"/>
    <property type="match status" value="1"/>
</dbReference>
<dbReference type="Proteomes" id="UP000215413">
    <property type="component" value="Unassembled WGS sequence"/>
</dbReference>
<dbReference type="Pfam" id="PF01025">
    <property type="entry name" value="GrpE"/>
    <property type="match status" value="1"/>
</dbReference>
<evidence type="ECO:0000256" key="1">
    <source>
        <dbReference type="ARBA" id="ARBA00009054"/>
    </source>
</evidence>
<dbReference type="CDD" id="cd00446">
    <property type="entry name" value="GrpE"/>
    <property type="match status" value="1"/>
</dbReference>
<organism evidence="7 8">
    <name type="scientific">Finegoldia magna</name>
    <name type="common">Peptostreptococcus magnus</name>
    <dbReference type="NCBI Taxonomy" id="1260"/>
    <lineage>
        <taxon>Bacteria</taxon>
        <taxon>Bacillati</taxon>
        <taxon>Bacillota</taxon>
        <taxon>Tissierellia</taxon>
        <taxon>Tissierellales</taxon>
        <taxon>Peptoniphilaceae</taxon>
        <taxon>Finegoldia</taxon>
    </lineage>
</organism>
<dbReference type="PROSITE" id="PS01071">
    <property type="entry name" value="GRPE"/>
    <property type="match status" value="1"/>
</dbReference>
<gene>
    <name evidence="3" type="primary">grpE</name>
    <name evidence="7" type="ORF">B9N49_04415</name>
</gene>
<evidence type="ECO:0000256" key="6">
    <source>
        <dbReference type="SAM" id="MobiDB-lite"/>
    </source>
</evidence>
<dbReference type="AlphaFoldDB" id="A0A233V5A1"/>
<dbReference type="SUPFAM" id="SSF51064">
    <property type="entry name" value="Head domain of nucleotide exchange factor GrpE"/>
    <property type="match status" value="1"/>
</dbReference>
<dbReference type="Gene3D" id="2.30.22.10">
    <property type="entry name" value="Head domain of nucleotide exchange factor GrpE"/>
    <property type="match status" value="1"/>
</dbReference>
<dbReference type="PRINTS" id="PR00773">
    <property type="entry name" value="GRPEPROTEIN"/>
</dbReference>
<evidence type="ECO:0000256" key="4">
    <source>
        <dbReference type="RuleBase" id="RU000639"/>
    </source>
</evidence>
<evidence type="ECO:0000256" key="2">
    <source>
        <dbReference type="ARBA" id="ARBA00023186"/>
    </source>
</evidence>
<dbReference type="RefSeq" id="WP_094205692.1">
    <property type="nucleotide sequence ID" value="NZ_JAPJPX010000001.1"/>
</dbReference>
<keyword evidence="3" id="KW-0963">Cytoplasm</keyword>
<comment type="subcellular location">
    <subcellularLocation>
        <location evidence="3">Cytoplasm</location>
    </subcellularLocation>
</comment>
<dbReference type="GO" id="GO:0005737">
    <property type="term" value="C:cytoplasm"/>
    <property type="evidence" value="ECO:0007669"/>
    <property type="project" value="UniProtKB-SubCell"/>
</dbReference>
<keyword evidence="3 4" id="KW-0346">Stress response</keyword>
<feature type="region of interest" description="Disordered" evidence="6">
    <location>
        <begin position="1"/>
        <end position="47"/>
    </location>
</feature>
<dbReference type="PANTHER" id="PTHR21237:SF23">
    <property type="entry name" value="GRPE PROTEIN HOMOLOG, MITOCHONDRIAL"/>
    <property type="match status" value="1"/>
</dbReference>
<feature type="compositionally biased region" description="Basic and acidic residues" evidence="6">
    <location>
        <begin position="15"/>
        <end position="40"/>
    </location>
</feature>
<dbReference type="Gene3D" id="3.90.20.20">
    <property type="match status" value="1"/>
</dbReference>
<dbReference type="GO" id="GO:0042803">
    <property type="term" value="F:protein homodimerization activity"/>
    <property type="evidence" value="ECO:0007669"/>
    <property type="project" value="InterPro"/>
</dbReference>
<sequence length="186" mass="21595">MKDNEENLKQSQSSEELKNEDQNLEKEDLNKNENESIKEEVDNDKDEIVNTEIEDLKDSLKRLQADFINYKNRTNRERQQSIELANESLILKILPIIDDLDRAIDSKEEKDEFSSGVELIRDNLLLSLKDFGLEEVDCSDKFDPNYHHAVITEDSDNGSDMILEVFQKGYILNNKCIRPAMVKVSK</sequence>